<evidence type="ECO:0000259" key="1">
    <source>
        <dbReference type="Pfam" id="PF00534"/>
    </source>
</evidence>
<dbReference type="AlphaFoldDB" id="A0A381IK86"/>
<evidence type="ECO:0000313" key="4">
    <source>
        <dbReference type="Proteomes" id="UP000254701"/>
    </source>
</evidence>
<dbReference type="InterPro" id="IPR028098">
    <property type="entry name" value="Glyco_trans_4-like_N"/>
</dbReference>
<proteinExistence type="predicted"/>
<dbReference type="Proteomes" id="UP000254701">
    <property type="component" value="Unassembled WGS sequence"/>
</dbReference>
<dbReference type="PANTHER" id="PTHR12526:SF635">
    <property type="entry name" value="GLYCOSYL TRANSFERASE GROUP 1"/>
    <property type="match status" value="1"/>
</dbReference>
<dbReference type="Pfam" id="PF00534">
    <property type="entry name" value="Glycos_transf_1"/>
    <property type="match status" value="1"/>
</dbReference>
<sequence>MSSLCRLVAFSRETSGNLQAHPSLGAIQVFWRRPWHGMPSELFLPRSGQYSPLDRQTLAFNGGGGMRSSSCQPISPPASETIWICKTRWGILRDQNSSRAPVAKTGLNQARSQSRLRVEMVLPTLELGGMETITCNLAVELARRDHVVGVTCLQSEDGPLAQKLRDAAIETTLVSCPGVRSNFLPDPLLKSHFARRSPDVVHTHNGVWNKAAVAARAAKVPAVVNTLHGFALGEPRYYDGLRWWASRYTDHIAAVSEPLRHHLIASTKVPPAKIRVLPNGIDTVRFAPGTAAGSLRRRLGISGTAPLVGCIARLDPVKNHSGLITAFARVSTLCPDAHLAIIGDGPLRRDLENQARVTGLGDIIHFIGEIADTSALYRDLDVFALSSLCEGTSVSILEALASGTPVVATNVGGNCALLDSGRCGLLVPSGDTHALAEAIASILLNAALGERLAADGRAWTTENFSLEAMVGKYERLYHDLVR</sequence>
<dbReference type="PANTHER" id="PTHR12526">
    <property type="entry name" value="GLYCOSYLTRANSFERASE"/>
    <property type="match status" value="1"/>
</dbReference>
<feature type="domain" description="Glycosyltransferase subfamily 4-like N-terminal" evidence="2">
    <location>
        <begin position="128"/>
        <end position="284"/>
    </location>
</feature>
<name>A0A381IK86_AMIAI</name>
<keyword evidence="3" id="KW-0328">Glycosyltransferase</keyword>
<evidence type="ECO:0000313" key="3">
    <source>
        <dbReference type="EMBL" id="SUY28325.1"/>
    </source>
</evidence>
<evidence type="ECO:0000259" key="2">
    <source>
        <dbReference type="Pfam" id="PF13439"/>
    </source>
</evidence>
<accession>A0A381IK86</accession>
<dbReference type="SUPFAM" id="SSF53756">
    <property type="entry name" value="UDP-Glycosyltransferase/glycogen phosphorylase"/>
    <property type="match status" value="1"/>
</dbReference>
<dbReference type="EMBL" id="UFSM01000002">
    <property type="protein sequence ID" value="SUY28325.1"/>
    <property type="molecule type" value="Genomic_DNA"/>
</dbReference>
<protein>
    <submittedName>
        <fullName evidence="3">GDP-mannose-dependent alpha-(1-6)-phosphatidylinositol monomannoside mannosyltransferase</fullName>
        <ecNumber evidence="3">2.4.1.345</ecNumber>
    </submittedName>
</protein>
<dbReference type="Gene3D" id="3.40.50.2000">
    <property type="entry name" value="Glycogen Phosphorylase B"/>
    <property type="match status" value="2"/>
</dbReference>
<reference evidence="3 4" key="1">
    <citation type="submission" date="2018-06" db="EMBL/GenBank/DDBJ databases">
        <authorList>
            <consortium name="Pathogen Informatics"/>
            <person name="Doyle S."/>
        </authorList>
    </citation>
    <scope>NUCLEOTIDE SEQUENCE [LARGE SCALE GENOMIC DNA]</scope>
    <source>
        <strain evidence="3 4">NCTC10684</strain>
    </source>
</reference>
<dbReference type="GO" id="GO:0043750">
    <property type="term" value="F:phosphatidylinositol alpha-mannosyltransferase activity"/>
    <property type="evidence" value="ECO:0007669"/>
    <property type="project" value="UniProtKB-EC"/>
</dbReference>
<feature type="domain" description="Glycosyl transferase family 1" evidence="1">
    <location>
        <begin position="296"/>
        <end position="458"/>
    </location>
</feature>
<keyword evidence="3" id="KW-0808">Transferase</keyword>
<dbReference type="EC" id="2.4.1.345" evidence="3"/>
<gene>
    <name evidence="3" type="primary">pimB_2</name>
    <name evidence="3" type="ORF">NCTC10684_05093</name>
</gene>
<dbReference type="Pfam" id="PF13439">
    <property type="entry name" value="Glyco_transf_4"/>
    <property type="match status" value="1"/>
</dbReference>
<dbReference type="InterPro" id="IPR001296">
    <property type="entry name" value="Glyco_trans_1"/>
</dbReference>
<organism evidence="3 4">
    <name type="scientific">Aminobacter aminovorans</name>
    <name type="common">Chelatobacter heintzii</name>
    <dbReference type="NCBI Taxonomy" id="83263"/>
    <lineage>
        <taxon>Bacteria</taxon>
        <taxon>Pseudomonadati</taxon>
        <taxon>Pseudomonadota</taxon>
        <taxon>Alphaproteobacteria</taxon>
        <taxon>Hyphomicrobiales</taxon>
        <taxon>Phyllobacteriaceae</taxon>
        <taxon>Aminobacter</taxon>
    </lineage>
</organism>